<dbReference type="Proteomes" id="UP000014760">
    <property type="component" value="Unassembled WGS sequence"/>
</dbReference>
<keyword evidence="9" id="KW-1185">Reference proteome</keyword>
<dbReference type="InterPro" id="IPR007023">
    <property type="entry name" value="Ribosom_reg"/>
</dbReference>
<evidence type="ECO:0000313" key="9">
    <source>
        <dbReference type="Proteomes" id="UP000014760"/>
    </source>
</evidence>
<dbReference type="PANTHER" id="PTHR17602:SF4">
    <property type="entry name" value="RIBOSOME BIOGENESIS REGULATORY PROTEIN HOMOLOG"/>
    <property type="match status" value="1"/>
</dbReference>
<reference evidence="8" key="3">
    <citation type="submission" date="2015-06" db="UniProtKB">
        <authorList>
            <consortium name="EnsemblMetazoa"/>
        </authorList>
    </citation>
    <scope>IDENTIFICATION</scope>
</reference>
<dbReference type="EMBL" id="AMQN01013425">
    <property type="status" value="NOT_ANNOTATED_CDS"/>
    <property type="molecule type" value="Genomic_DNA"/>
</dbReference>
<dbReference type="EnsemblMetazoa" id="CapteT171414">
    <property type="protein sequence ID" value="CapteP171414"/>
    <property type="gene ID" value="CapteG171414"/>
</dbReference>
<accession>R7TEQ6</accession>
<organism evidence="7">
    <name type="scientific">Capitella teleta</name>
    <name type="common">Polychaete worm</name>
    <dbReference type="NCBI Taxonomy" id="283909"/>
    <lineage>
        <taxon>Eukaryota</taxon>
        <taxon>Metazoa</taxon>
        <taxon>Spiralia</taxon>
        <taxon>Lophotrochozoa</taxon>
        <taxon>Annelida</taxon>
        <taxon>Polychaeta</taxon>
        <taxon>Sedentaria</taxon>
        <taxon>Scolecida</taxon>
        <taxon>Capitellidae</taxon>
        <taxon>Capitella</taxon>
    </lineage>
</organism>
<dbReference type="STRING" id="283909.R7TEQ6"/>
<sequence>MAAIVESVLQAEAEKNASYKSTEVDKAIELDIDEGNLVAVDLNPINGKHYRSKCQTYLNHLARDNAQILFNAIWQLPTKRVDEAIVAVLPEKKTSVPREKPVPKDQPMTRWEQYAKLKNIHKRKKETMVWDDAVKEWRPRFGYKKAGDEKRDWMLEVPQSADPYEDQFEKRGKAKNERVAKNELQRLRNVARNMKGKIPGVGLTPTDAPDVDHVKRSLAQAQKSTASLGRFDQKLSHEKPARNLGKKRKAELSSTDASAEKKRSLSILEKVQSNRPTLDTAKAVNQLMANEEAKSEGKAEKGQRKGRKGRSESKGDPTKGRGGKGSKKSMGKRKGGKGGKK</sequence>
<comment type="similarity">
    <text evidence="2 5">Belongs to the RRS1 family.</text>
</comment>
<feature type="compositionally biased region" description="Basic and acidic residues" evidence="6">
    <location>
        <begin position="291"/>
        <end position="319"/>
    </location>
</feature>
<name>R7TEQ6_CAPTE</name>
<dbReference type="GO" id="GO:0030687">
    <property type="term" value="C:preribosome, large subunit precursor"/>
    <property type="evidence" value="ECO:0007669"/>
    <property type="project" value="TreeGrafter"/>
</dbReference>
<feature type="compositionally biased region" description="Basic residues" evidence="6">
    <location>
        <begin position="321"/>
        <end position="341"/>
    </location>
</feature>
<evidence type="ECO:0000313" key="7">
    <source>
        <dbReference type="EMBL" id="ELT92238.1"/>
    </source>
</evidence>
<dbReference type="PANTHER" id="PTHR17602">
    <property type="entry name" value="RIBOSOME BIOGENESIS REGULATORY PROTEIN"/>
    <property type="match status" value="1"/>
</dbReference>
<reference evidence="9" key="1">
    <citation type="submission" date="2012-12" db="EMBL/GenBank/DDBJ databases">
        <authorList>
            <person name="Hellsten U."/>
            <person name="Grimwood J."/>
            <person name="Chapman J.A."/>
            <person name="Shapiro H."/>
            <person name="Aerts A."/>
            <person name="Otillar R.P."/>
            <person name="Terry A.Y."/>
            <person name="Boore J.L."/>
            <person name="Simakov O."/>
            <person name="Marletaz F."/>
            <person name="Cho S.-J."/>
            <person name="Edsinger-Gonzales E."/>
            <person name="Havlak P."/>
            <person name="Kuo D.-H."/>
            <person name="Larsson T."/>
            <person name="Lv J."/>
            <person name="Arendt D."/>
            <person name="Savage R."/>
            <person name="Osoegawa K."/>
            <person name="de Jong P."/>
            <person name="Lindberg D.R."/>
            <person name="Seaver E.C."/>
            <person name="Weisblat D.A."/>
            <person name="Putnam N.H."/>
            <person name="Grigoriev I.V."/>
            <person name="Rokhsar D.S."/>
        </authorList>
    </citation>
    <scope>NUCLEOTIDE SEQUENCE</scope>
    <source>
        <strain evidence="9">I ESC-2004</strain>
    </source>
</reference>
<dbReference type="Pfam" id="PF04939">
    <property type="entry name" value="RRS1"/>
    <property type="match status" value="1"/>
</dbReference>
<dbReference type="GO" id="GO:0042273">
    <property type="term" value="P:ribosomal large subunit biogenesis"/>
    <property type="evidence" value="ECO:0007669"/>
    <property type="project" value="TreeGrafter"/>
</dbReference>
<dbReference type="GO" id="GO:0005730">
    <property type="term" value="C:nucleolus"/>
    <property type="evidence" value="ECO:0007669"/>
    <property type="project" value="TreeGrafter"/>
</dbReference>
<comment type="function">
    <text evidence="5">Involved in ribosomal large subunit assembly.</text>
</comment>
<feature type="compositionally biased region" description="Basic and acidic residues" evidence="6">
    <location>
        <begin position="231"/>
        <end position="241"/>
    </location>
</feature>
<keyword evidence="3 5" id="KW-0690">Ribosome biogenesis</keyword>
<dbReference type="HOGENOM" id="CLU_065163_1_0_1"/>
<dbReference type="AlphaFoldDB" id="R7TEQ6"/>
<proteinExistence type="inferred from homology"/>
<evidence type="ECO:0000256" key="4">
    <source>
        <dbReference type="ARBA" id="ARBA00023242"/>
    </source>
</evidence>
<dbReference type="OrthoDB" id="28455at2759"/>
<evidence type="ECO:0000256" key="2">
    <source>
        <dbReference type="ARBA" id="ARBA00010077"/>
    </source>
</evidence>
<evidence type="ECO:0000256" key="1">
    <source>
        <dbReference type="ARBA" id="ARBA00004123"/>
    </source>
</evidence>
<protein>
    <recommendedName>
        <fullName evidence="5">Ribosome biogenesis regulatory protein</fullName>
    </recommendedName>
</protein>
<evidence type="ECO:0000313" key="8">
    <source>
        <dbReference type="EnsemblMetazoa" id="CapteP171414"/>
    </source>
</evidence>
<gene>
    <name evidence="7" type="ORF">CAPTEDRAFT_171414</name>
</gene>
<comment type="subcellular location">
    <subcellularLocation>
        <location evidence="1 5">Nucleus</location>
    </subcellularLocation>
</comment>
<feature type="region of interest" description="Disordered" evidence="6">
    <location>
        <begin position="221"/>
        <end position="341"/>
    </location>
</feature>
<keyword evidence="4 5" id="KW-0539">Nucleus</keyword>
<evidence type="ECO:0000256" key="3">
    <source>
        <dbReference type="ARBA" id="ARBA00022517"/>
    </source>
</evidence>
<dbReference type="GO" id="GO:0000447">
    <property type="term" value="P:endonucleolytic cleavage in ITS1 to separate SSU-rRNA from 5.8S rRNA and LSU-rRNA from tricistronic rRNA transcript (SSU-rRNA, 5.8S rRNA, LSU-rRNA)"/>
    <property type="evidence" value="ECO:0007669"/>
    <property type="project" value="TreeGrafter"/>
</dbReference>
<evidence type="ECO:0000256" key="5">
    <source>
        <dbReference type="RuleBase" id="RU364132"/>
    </source>
</evidence>
<dbReference type="FunCoup" id="R7TEQ6">
    <property type="interactions" value="1295"/>
</dbReference>
<evidence type="ECO:0000256" key="6">
    <source>
        <dbReference type="SAM" id="MobiDB-lite"/>
    </source>
</evidence>
<dbReference type="EMBL" id="KB310211">
    <property type="protein sequence ID" value="ELT92238.1"/>
    <property type="molecule type" value="Genomic_DNA"/>
</dbReference>
<reference evidence="7 9" key="2">
    <citation type="journal article" date="2013" name="Nature">
        <title>Insights into bilaterian evolution from three spiralian genomes.</title>
        <authorList>
            <person name="Simakov O."/>
            <person name="Marletaz F."/>
            <person name="Cho S.J."/>
            <person name="Edsinger-Gonzales E."/>
            <person name="Havlak P."/>
            <person name="Hellsten U."/>
            <person name="Kuo D.H."/>
            <person name="Larsson T."/>
            <person name="Lv J."/>
            <person name="Arendt D."/>
            <person name="Savage R."/>
            <person name="Osoegawa K."/>
            <person name="de Jong P."/>
            <person name="Grimwood J."/>
            <person name="Chapman J.A."/>
            <person name="Shapiro H."/>
            <person name="Aerts A."/>
            <person name="Otillar R.P."/>
            <person name="Terry A.Y."/>
            <person name="Boore J.L."/>
            <person name="Grigoriev I.V."/>
            <person name="Lindberg D.R."/>
            <person name="Seaver E.C."/>
            <person name="Weisblat D.A."/>
            <person name="Putnam N.H."/>
            <person name="Rokhsar D.S."/>
        </authorList>
    </citation>
    <scope>NUCLEOTIDE SEQUENCE</scope>
    <source>
        <strain evidence="7 9">I ESC-2004</strain>
    </source>
</reference>
<dbReference type="OMA" id="ACDKNRI"/>